<dbReference type="GO" id="GO:0043190">
    <property type="term" value="C:ATP-binding cassette (ABC) transporter complex"/>
    <property type="evidence" value="ECO:0007669"/>
    <property type="project" value="InterPro"/>
</dbReference>
<dbReference type="CDD" id="cd08494">
    <property type="entry name" value="PBP2_NikA_DppA_OppA_like_6"/>
    <property type="match status" value="1"/>
</dbReference>
<feature type="domain" description="Solute-binding protein family 5" evidence="4">
    <location>
        <begin position="77"/>
        <end position="409"/>
    </location>
</feature>
<dbReference type="PANTHER" id="PTHR30290:SF38">
    <property type="entry name" value="D,D-DIPEPTIDE-BINDING PERIPLASMIC PROTEIN DDPA-RELATED"/>
    <property type="match status" value="1"/>
</dbReference>
<evidence type="ECO:0000256" key="2">
    <source>
        <dbReference type="ARBA" id="ARBA00022729"/>
    </source>
</evidence>
<dbReference type="PANTHER" id="PTHR30290">
    <property type="entry name" value="PERIPLASMIC BINDING COMPONENT OF ABC TRANSPORTER"/>
    <property type="match status" value="1"/>
</dbReference>
<dbReference type="KEGG" id="dwd:DSCW_44350"/>
<dbReference type="Proteomes" id="UP000427769">
    <property type="component" value="Chromosome"/>
</dbReference>
<accession>A0A5K7Z7K9</accession>
<sequence length="501" mass="55950">MSTTGRFFFLLFLSSLVLWMPPANAQTPVRGGSLTVCQPAEPPGLDPTAGTEAAIDRVVYANIYEGLVKVDSNGNFLPGLANGWNVSADGRVYTFHLRKGVRFHNGEAFDAQVAKWNLERAADPKNGNPHPEYFDGIEAIEMPDSHTLILRLKAVDALFIAHMAEGDAVMLPTKGYEEAKSNPIGTGPFRFVKWVRGDRVEMARYDDYWNPFLPYLDRVVFRFISDPAAQVAALKAGDIDVIGYILAPESAMLLEKDPRFKVYAGTTTGEVIMSTNNRAAPFDNLLVRRAMAHAIDRQAVVDLVMFGYGTPIGSHWSPSTPYYKDLTDRFPYDPDKAKALLAEAGYPDGFAATIKLPAIYSYSKRAGEVIADMLAKVGIDLTIEIVEWGQWIDRVFKNKEYQLTMIGHVEAWDIGIYAKPDYYFQYDSQVFRDAYKKALQAPNEAQKAEWFGRCQEIIADDAVNGFLFSAPNLPAMKAGIMGWWENYPTIALDCTAVWWQP</sequence>
<dbReference type="Gene3D" id="3.40.190.10">
    <property type="entry name" value="Periplasmic binding protein-like II"/>
    <property type="match status" value="1"/>
</dbReference>
<keyword evidence="6" id="KW-1185">Reference proteome</keyword>
<comment type="similarity">
    <text evidence="1">Belongs to the bacterial solute-binding protein 5 family.</text>
</comment>
<feature type="signal peptide" evidence="3">
    <location>
        <begin position="1"/>
        <end position="25"/>
    </location>
</feature>
<evidence type="ECO:0000313" key="5">
    <source>
        <dbReference type="EMBL" id="BBO77018.1"/>
    </source>
</evidence>
<dbReference type="RefSeq" id="WP_155305808.1">
    <property type="nucleotide sequence ID" value="NZ_AP021875.1"/>
</dbReference>
<evidence type="ECO:0000313" key="6">
    <source>
        <dbReference type="Proteomes" id="UP000427769"/>
    </source>
</evidence>
<dbReference type="OrthoDB" id="9772924at2"/>
<feature type="chain" id="PRO_5024360152" evidence="3">
    <location>
        <begin position="26"/>
        <end position="501"/>
    </location>
</feature>
<evidence type="ECO:0000256" key="1">
    <source>
        <dbReference type="ARBA" id="ARBA00005695"/>
    </source>
</evidence>
<protein>
    <submittedName>
        <fullName evidence="5">ABC transporter substrate-binding protein</fullName>
    </submittedName>
</protein>
<dbReference type="GO" id="GO:0015833">
    <property type="term" value="P:peptide transport"/>
    <property type="evidence" value="ECO:0007669"/>
    <property type="project" value="TreeGrafter"/>
</dbReference>
<dbReference type="EMBL" id="AP021875">
    <property type="protein sequence ID" value="BBO77018.1"/>
    <property type="molecule type" value="Genomic_DNA"/>
</dbReference>
<dbReference type="SUPFAM" id="SSF53850">
    <property type="entry name" value="Periplasmic binding protein-like II"/>
    <property type="match status" value="1"/>
</dbReference>
<dbReference type="GO" id="GO:1904680">
    <property type="term" value="F:peptide transmembrane transporter activity"/>
    <property type="evidence" value="ECO:0007669"/>
    <property type="project" value="TreeGrafter"/>
</dbReference>
<dbReference type="InterPro" id="IPR000914">
    <property type="entry name" value="SBP_5_dom"/>
</dbReference>
<dbReference type="AlphaFoldDB" id="A0A5K7Z7K9"/>
<dbReference type="InterPro" id="IPR039424">
    <property type="entry name" value="SBP_5"/>
</dbReference>
<gene>
    <name evidence="5" type="ORF">DSCW_44350</name>
</gene>
<organism evidence="5 6">
    <name type="scientific">Desulfosarcina widdelii</name>
    <dbReference type="NCBI Taxonomy" id="947919"/>
    <lineage>
        <taxon>Bacteria</taxon>
        <taxon>Pseudomonadati</taxon>
        <taxon>Thermodesulfobacteriota</taxon>
        <taxon>Desulfobacteria</taxon>
        <taxon>Desulfobacterales</taxon>
        <taxon>Desulfosarcinaceae</taxon>
        <taxon>Desulfosarcina</taxon>
    </lineage>
</organism>
<dbReference type="GO" id="GO:0030288">
    <property type="term" value="C:outer membrane-bounded periplasmic space"/>
    <property type="evidence" value="ECO:0007669"/>
    <property type="project" value="UniProtKB-ARBA"/>
</dbReference>
<dbReference type="PIRSF" id="PIRSF002741">
    <property type="entry name" value="MppA"/>
    <property type="match status" value="1"/>
</dbReference>
<proteinExistence type="inferred from homology"/>
<evidence type="ECO:0000256" key="3">
    <source>
        <dbReference type="SAM" id="SignalP"/>
    </source>
</evidence>
<evidence type="ECO:0000259" key="4">
    <source>
        <dbReference type="Pfam" id="PF00496"/>
    </source>
</evidence>
<reference evidence="5 6" key="1">
    <citation type="submission" date="2019-11" db="EMBL/GenBank/DDBJ databases">
        <title>Comparative genomics of hydrocarbon-degrading Desulfosarcina strains.</title>
        <authorList>
            <person name="Watanabe M."/>
            <person name="Kojima H."/>
            <person name="Fukui M."/>
        </authorList>
    </citation>
    <scope>NUCLEOTIDE SEQUENCE [LARGE SCALE GENOMIC DNA]</scope>
    <source>
        <strain evidence="5 6">PP31</strain>
    </source>
</reference>
<dbReference type="Pfam" id="PF00496">
    <property type="entry name" value="SBP_bac_5"/>
    <property type="match status" value="1"/>
</dbReference>
<dbReference type="InterPro" id="IPR030678">
    <property type="entry name" value="Peptide/Ni-bd"/>
</dbReference>
<keyword evidence="2 3" id="KW-0732">Signal</keyword>
<name>A0A5K7Z7K9_9BACT</name>
<dbReference type="Gene3D" id="3.10.105.10">
    <property type="entry name" value="Dipeptide-binding Protein, Domain 3"/>
    <property type="match status" value="1"/>
</dbReference>